<name>A0A1I2FMF2_9GAMM</name>
<keyword evidence="7" id="KW-1185">Reference proteome</keyword>
<dbReference type="InterPro" id="IPR035909">
    <property type="entry name" value="CheB_C"/>
</dbReference>
<dbReference type="EMBL" id="FONH01000006">
    <property type="protein sequence ID" value="SFF05780.1"/>
    <property type="molecule type" value="Genomic_DNA"/>
</dbReference>
<evidence type="ECO:0000256" key="1">
    <source>
        <dbReference type="ARBA" id="ARBA00022801"/>
    </source>
</evidence>
<dbReference type="STRING" id="500610.SAMN02799615_02338"/>
<dbReference type="PROSITE" id="PS50122">
    <property type="entry name" value="CHEB"/>
    <property type="match status" value="1"/>
</dbReference>
<keyword evidence="1" id="KW-0378">Hydrolase</keyword>
<comment type="caution">
    <text evidence="4">Lacks conserved residue(s) required for the propagation of feature annotation.</text>
</comment>
<dbReference type="GO" id="GO:0000156">
    <property type="term" value="F:phosphorelay response regulator activity"/>
    <property type="evidence" value="ECO:0007669"/>
    <property type="project" value="InterPro"/>
</dbReference>
<sequence>MAEAPAVALLFDDAELGAHLREALRERGARIVHEGALGTLSREVIHGTGAQVVVVNLDDEAADELDRLYDVIDGDHPRVVFNDAQASRGLDGWDRARWARHLAVKVLADGDVDPPRPADALAVETPVMHEAVAVAAAPVAAIAAVALAEADEEPAAEPEATTLAEIEPVADIALIDESPEILLSPVVGEAADVSESLAAELEALLAADTDEPAEDDFGSGLKQIAEDAPPLHDGMFGADFLADTHGPAPMPPVHDELLAQLPPPLPQREELTASVPTEPLGAPPSAPRPSFQLDHLALTPLDDDFIPADAPIKVEKMSTAEALHSGWSLVDDDAPLAEEATVDFGIEKMDAADFLAPDVELEEAPMAEPTMTLELVSIEEAIAPREEYSHEVHLGELNSALGRVLLLGATVDSTDSVCAFLAALPSSLRMAVLLTQHQGVASVDALSERLSKHSALPVRIASHGHRARAGEVLLVPANCQVRLLRDGRIESEAVELASLQNPSIDSAFTTAASVFGRDAVAIVFAGPGTDAVAGAQAVHDRGGKVWVEQASGDHYADMVHGVEAERLASFTGTPFELAARLIEEEVQR</sequence>
<dbReference type="RefSeq" id="WP_026633537.1">
    <property type="nucleotide sequence ID" value="NZ_FONH01000006.1"/>
</dbReference>
<evidence type="ECO:0000313" key="6">
    <source>
        <dbReference type="EMBL" id="SFF05780.1"/>
    </source>
</evidence>
<feature type="domain" description="CheB-type methylesterase" evidence="5">
    <location>
        <begin position="403"/>
        <end position="565"/>
    </location>
</feature>
<evidence type="ECO:0000313" key="7">
    <source>
        <dbReference type="Proteomes" id="UP000199477"/>
    </source>
</evidence>
<comment type="catalytic activity">
    <reaction evidence="3">
        <text>[protein]-L-glutamate 5-O-methyl ester + H2O = L-glutamyl-[protein] + methanol + H(+)</text>
        <dbReference type="Rhea" id="RHEA:23236"/>
        <dbReference type="Rhea" id="RHEA-COMP:10208"/>
        <dbReference type="Rhea" id="RHEA-COMP:10311"/>
        <dbReference type="ChEBI" id="CHEBI:15377"/>
        <dbReference type="ChEBI" id="CHEBI:15378"/>
        <dbReference type="ChEBI" id="CHEBI:17790"/>
        <dbReference type="ChEBI" id="CHEBI:29973"/>
        <dbReference type="ChEBI" id="CHEBI:82795"/>
        <dbReference type="EC" id="3.1.1.61"/>
    </reaction>
</comment>
<evidence type="ECO:0000256" key="4">
    <source>
        <dbReference type="PROSITE-ProRule" id="PRU00050"/>
    </source>
</evidence>
<dbReference type="InterPro" id="IPR000673">
    <property type="entry name" value="Sig_transdc_resp-reg_Me-estase"/>
</dbReference>
<gene>
    <name evidence="6" type="ORF">SAMN02799615_02338</name>
</gene>
<dbReference type="Gene3D" id="3.40.50.180">
    <property type="entry name" value="Methylesterase CheB, C-terminal domain"/>
    <property type="match status" value="1"/>
</dbReference>
<dbReference type="EC" id="3.1.1.61" evidence="2"/>
<evidence type="ECO:0000256" key="2">
    <source>
        <dbReference type="ARBA" id="ARBA00039140"/>
    </source>
</evidence>
<evidence type="ECO:0000256" key="3">
    <source>
        <dbReference type="ARBA" id="ARBA00048267"/>
    </source>
</evidence>
<dbReference type="Proteomes" id="UP000199477">
    <property type="component" value="Unassembled WGS sequence"/>
</dbReference>
<evidence type="ECO:0000259" key="5">
    <source>
        <dbReference type="PROSITE" id="PS50122"/>
    </source>
</evidence>
<dbReference type="AlphaFoldDB" id="A0A1I2FMF2"/>
<dbReference type="GO" id="GO:0005737">
    <property type="term" value="C:cytoplasm"/>
    <property type="evidence" value="ECO:0007669"/>
    <property type="project" value="InterPro"/>
</dbReference>
<dbReference type="GO" id="GO:0008984">
    <property type="term" value="F:protein-glutamate methylesterase activity"/>
    <property type="evidence" value="ECO:0007669"/>
    <property type="project" value="UniProtKB-EC"/>
</dbReference>
<protein>
    <recommendedName>
        <fullName evidence="2">protein-glutamate methylesterase</fullName>
        <ecNumber evidence="2">3.1.1.61</ecNumber>
    </recommendedName>
</protein>
<organism evidence="6 7">
    <name type="scientific">Dyella marensis</name>
    <dbReference type="NCBI Taxonomy" id="500610"/>
    <lineage>
        <taxon>Bacteria</taxon>
        <taxon>Pseudomonadati</taxon>
        <taxon>Pseudomonadota</taxon>
        <taxon>Gammaproteobacteria</taxon>
        <taxon>Lysobacterales</taxon>
        <taxon>Rhodanobacteraceae</taxon>
        <taxon>Dyella</taxon>
    </lineage>
</organism>
<reference evidence="7" key="1">
    <citation type="submission" date="2016-10" db="EMBL/GenBank/DDBJ databases">
        <authorList>
            <person name="Varghese N."/>
            <person name="Submissions S."/>
        </authorList>
    </citation>
    <scope>NUCLEOTIDE SEQUENCE [LARGE SCALE GENOMIC DNA]</scope>
    <source>
        <strain evidence="7">UNC178MFTsu3.1</strain>
    </source>
</reference>
<dbReference type="SUPFAM" id="SSF52738">
    <property type="entry name" value="Methylesterase CheB, C-terminal domain"/>
    <property type="match status" value="1"/>
</dbReference>
<proteinExistence type="predicted"/>
<dbReference type="PANTHER" id="PTHR42872:SF6">
    <property type="entry name" value="PROTEIN-GLUTAMATE METHYLESTERASE_PROTEIN-GLUTAMINE GLUTAMINASE"/>
    <property type="match status" value="1"/>
</dbReference>
<dbReference type="GO" id="GO:0006935">
    <property type="term" value="P:chemotaxis"/>
    <property type="evidence" value="ECO:0007669"/>
    <property type="project" value="InterPro"/>
</dbReference>
<accession>A0A1I2FMF2</accession>
<dbReference type="Pfam" id="PF01339">
    <property type="entry name" value="CheB_methylest"/>
    <property type="match status" value="1"/>
</dbReference>
<dbReference type="PANTHER" id="PTHR42872">
    <property type="entry name" value="PROTEIN-GLUTAMATE METHYLESTERASE/PROTEIN-GLUTAMINE GLUTAMINASE"/>
    <property type="match status" value="1"/>
</dbReference>